<dbReference type="InterPro" id="IPR013320">
    <property type="entry name" value="ConA-like_dom_sf"/>
</dbReference>
<dbReference type="Pfam" id="PF00337">
    <property type="entry name" value="Gal-bind_lectin"/>
    <property type="match status" value="1"/>
</dbReference>
<dbReference type="PROSITE" id="PS51304">
    <property type="entry name" value="GALECTIN"/>
    <property type="match status" value="1"/>
</dbReference>
<dbReference type="OrthoDB" id="8443340at2759"/>
<evidence type="ECO:0000259" key="3">
    <source>
        <dbReference type="PROSITE" id="PS51304"/>
    </source>
</evidence>
<dbReference type="GO" id="GO:0030246">
    <property type="term" value="F:carbohydrate binding"/>
    <property type="evidence" value="ECO:0007669"/>
    <property type="project" value="UniProtKB-UniRule"/>
</dbReference>
<evidence type="ECO:0000256" key="2">
    <source>
        <dbReference type="RuleBase" id="RU102079"/>
    </source>
</evidence>
<dbReference type="EMBL" id="KV985846">
    <property type="protein sequence ID" value="PIO15166.1"/>
    <property type="molecule type" value="Genomic_DNA"/>
</dbReference>
<organism evidence="4 5">
    <name type="scientific">Aquarana catesbeiana</name>
    <name type="common">American bullfrog</name>
    <name type="synonym">Rana catesbeiana</name>
    <dbReference type="NCBI Taxonomy" id="8400"/>
    <lineage>
        <taxon>Eukaryota</taxon>
        <taxon>Metazoa</taxon>
        <taxon>Chordata</taxon>
        <taxon>Craniata</taxon>
        <taxon>Vertebrata</taxon>
        <taxon>Euteleostomi</taxon>
        <taxon>Amphibia</taxon>
        <taxon>Batrachia</taxon>
        <taxon>Anura</taxon>
        <taxon>Neobatrachia</taxon>
        <taxon>Ranoidea</taxon>
        <taxon>Ranidae</taxon>
        <taxon>Aquarana</taxon>
    </lineage>
</organism>
<dbReference type="Gene3D" id="2.60.120.200">
    <property type="match status" value="1"/>
</dbReference>
<protein>
    <recommendedName>
        <fullName evidence="2">Galectin</fullName>
    </recommendedName>
</protein>
<keyword evidence="1 2" id="KW-0430">Lectin</keyword>
<gene>
    <name evidence="4" type="ORF">AB205_0203590</name>
</gene>
<dbReference type="AlphaFoldDB" id="A0A2G9QHY3"/>
<evidence type="ECO:0000256" key="1">
    <source>
        <dbReference type="ARBA" id="ARBA00022734"/>
    </source>
</evidence>
<name>A0A2G9QHY3_AQUCT</name>
<accession>A0A2G9QHY3</accession>
<proteinExistence type="predicted"/>
<dbReference type="InterPro" id="IPR001079">
    <property type="entry name" value="Galectin_CRD"/>
</dbReference>
<sequence>FSINLGKDEKNLVLHFNPRFDVLKDDRMIVLNSMVDNVYGEELRESFFPFQEGSDTTVSGSSPALRFFCQAPPLSSALLLAVARSSLRLVPSFLLPMLTRCSLPL</sequence>
<evidence type="ECO:0000313" key="5">
    <source>
        <dbReference type="Proteomes" id="UP000228934"/>
    </source>
</evidence>
<dbReference type="Proteomes" id="UP000228934">
    <property type="component" value="Unassembled WGS sequence"/>
</dbReference>
<evidence type="ECO:0000313" key="4">
    <source>
        <dbReference type="EMBL" id="PIO15166.1"/>
    </source>
</evidence>
<feature type="non-terminal residue" evidence="4">
    <location>
        <position position="1"/>
    </location>
</feature>
<feature type="domain" description="Galectin" evidence="3">
    <location>
        <begin position="1"/>
        <end position="105"/>
    </location>
</feature>
<keyword evidence="5" id="KW-1185">Reference proteome</keyword>
<dbReference type="SUPFAM" id="SSF49899">
    <property type="entry name" value="Concanavalin A-like lectins/glucanases"/>
    <property type="match status" value="1"/>
</dbReference>
<reference evidence="5" key="1">
    <citation type="journal article" date="2017" name="Nat. Commun.">
        <title>The North American bullfrog draft genome provides insight into hormonal regulation of long noncoding RNA.</title>
        <authorList>
            <person name="Hammond S.A."/>
            <person name="Warren R.L."/>
            <person name="Vandervalk B.P."/>
            <person name="Kucuk E."/>
            <person name="Khan H."/>
            <person name="Gibb E.A."/>
            <person name="Pandoh P."/>
            <person name="Kirk H."/>
            <person name="Zhao Y."/>
            <person name="Jones M."/>
            <person name="Mungall A.J."/>
            <person name="Coope R."/>
            <person name="Pleasance S."/>
            <person name="Moore R.A."/>
            <person name="Holt R.A."/>
            <person name="Round J.M."/>
            <person name="Ohora S."/>
            <person name="Walle B.V."/>
            <person name="Veldhoen N."/>
            <person name="Helbing C.C."/>
            <person name="Birol I."/>
        </authorList>
    </citation>
    <scope>NUCLEOTIDE SEQUENCE [LARGE SCALE GENOMIC DNA]</scope>
</reference>